<protein>
    <submittedName>
        <fullName evidence="4">CBS domain</fullName>
    </submittedName>
</protein>
<organism evidence="4 5">
    <name type="scientific">Marinomonas fungiae</name>
    <dbReference type="NCBI Taxonomy" id="1137284"/>
    <lineage>
        <taxon>Bacteria</taxon>
        <taxon>Pseudomonadati</taxon>
        <taxon>Pseudomonadota</taxon>
        <taxon>Gammaproteobacteria</taxon>
        <taxon>Oceanospirillales</taxon>
        <taxon>Oceanospirillaceae</taxon>
        <taxon>Marinomonas</taxon>
    </lineage>
</organism>
<dbReference type="PROSITE" id="PS51371">
    <property type="entry name" value="CBS"/>
    <property type="match status" value="2"/>
</dbReference>
<evidence type="ECO:0000313" key="5">
    <source>
        <dbReference type="Proteomes" id="UP000182769"/>
    </source>
</evidence>
<evidence type="ECO:0000313" key="4">
    <source>
        <dbReference type="EMBL" id="CUB06212.1"/>
    </source>
</evidence>
<dbReference type="AlphaFoldDB" id="A0A0K6ISC0"/>
<dbReference type="PANTHER" id="PTHR43080">
    <property type="entry name" value="CBS DOMAIN-CONTAINING PROTEIN CBSX3, MITOCHONDRIAL"/>
    <property type="match status" value="1"/>
</dbReference>
<dbReference type="InterPro" id="IPR051257">
    <property type="entry name" value="Diverse_CBS-Domain"/>
</dbReference>
<dbReference type="SMART" id="SM00116">
    <property type="entry name" value="CBS"/>
    <property type="match status" value="2"/>
</dbReference>
<dbReference type="STRING" id="1137284.GCA_001418205_03454"/>
<dbReference type="Proteomes" id="UP000182769">
    <property type="component" value="Unassembled WGS sequence"/>
</dbReference>
<dbReference type="InterPro" id="IPR000644">
    <property type="entry name" value="CBS_dom"/>
</dbReference>
<accession>A0A0K6ISC0</accession>
<sequence>MKFDALCVRDVMSRNTFHVYPNTRIDDCAEQLAHHKLSGAPVTDLYDHVIGFVSEQDLLEPLSQSVYYCHQPGNVESVMREDVLTVSPSMQVMQVAKLMMEDKPKIFPVVEDGRLIGVITRRLVTKTLLQAQRSCVPV</sequence>
<keyword evidence="5" id="KW-1185">Reference proteome</keyword>
<evidence type="ECO:0000256" key="2">
    <source>
        <dbReference type="PROSITE-ProRule" id="PRU00703"/>
    </source>
</evidence>
<dbReference type="InterPro" id="IPR046342">
    <property type="entry name" value="CBS_dom_sf"/>
</dbReference>
<feature type="domain" description="CBS" evidence="3">
    <location>
        <begin position="12"/>
        <end position="68"/>
    </location>
</feature>
<keyword evidence="1 2" id="KW-0129">CBS domain</keyword>
<dbReference type="OrthoDB" id="9790355at2"/>
<name>A0A0K6ISC0_9GAMM</name>
<dbReference type="EMBL" id="CYHG01000016">
    <property type="protein sequence ID" value="CUB06212.1"/>
    <property type="molecule type" value="Genomic_DNA"/>
</dbReference>
<dbReference type="Pfam" id="PF00571">
    <property type="entry name" value="CBS"/>
    <property type="match status" value="2"/>
</dbReference>
<gene>
    <name evidence="4" type="ORF">Ga0061065_11623</name>
</gene>
<dbReference type="SUPFAM" id="SSF54631">
    <property type="entry name" value="CBS-domain pair"/>
    <property type="match status" value="1"/>
</dbReference>
<evidence type="ECO:0000256" key="1">
    <source>
        <dbReference type="ARBA" id="ARBA00023122"/>
    </source>
</evidence>
<reference evidence="5" key="1">
    <citation type="submission" date="2015-08" db="EMBL/GenBank/DDBJ databases">
        <authorList>
            <person name="Varghese N."/>
        </authorList>
    </citation>
    <scope>NUCLEOTIDE SEQUENCE [LARGE SCALE GENOMIC DNA]</scope>
    <source>
        <strain evidence="5">JCM 18476</strain>
    </source>
</reference>
<dbReference type="PANTHER" id="PTHR43080:SF2">
    <property type="entry name" value="CBS DOMAIN-CONTAINING PROTEIN"/>
    <property type="match status" value="1"/>
</dbReference>
<dbReference type="Gene3D" id="3.10.580.10">
    <property type="entry name" value="CBS-domain"/>
    <property type="match status" value="1"/>
</dbReference>
<evidence type="ECO:0000259" key="3">
    <source>
        <dbReference type="PROSITE" id="PS51371"/>
    </source>
</evidence>
<proteinExistence type="predicted"/>
<dbReference type="RefSeq" id="WP_055464467.1">
    <property type="nucleotide sequence ID" value="NZ_CYHG01000016.1"/>
</dbReference>
<feature type="domain" description="CBS" evidence="3">
    <location>
        <begin position="79"/>
        <end position="134"/>
    </location>
</feature>